<accession>B8CA85</accession>
<evidence type="ECO:0000313" key="3">
    <source>
        <dbReference type="Proteomes" id="UP000001449"/>
    </source>
</evidence>
<dbReference type="GeneID" id="7447527"/>
<dbReference type="KEGG" id="tps:THAPSDRAFT_9051"/>
<dbReference type="Proteomes" id="UP000001449">
    <property type="component" value="Chromosome 12"/>
</dbReference>
<dbReference type="HOGENOM" id="CLU_050956_0_0_1"/>
<dbReference type="EMBL" id="CM000647">
    <property type="protein sequence ID" value="EED89637.1"/>
    <property type="molecule type" value="Genomic_DNA"/>
</dbReference>
<reference evidence="2 3" key="1">
    <citation type="journal article" date="2004" name="Science">
        <title>The genome of the diatom Thalassiosira pseudonana: ecology, evolution, and metabolism.</title>
        <authorList>
            <person name="Armbrust E.V."/>
            <person name="Berges J.A."/>
            <person name="Bowler C."/>
            <person name="Green B.R."/>
            <person name="Martinez D."/>
            <person name="Putnam N.H."/>
            <person name="Zhou S."/>
            <person name="Allen A.E."/>
            <person name="Apt K.E."/>
            <person name="Bechner M."/>
            <person name="Brzezinski M.A."/>
            <person name="Chaal B.K."/>
            <person name="Chiovitti A."/>
            <person name="Davis A.K."/>
            <person name="Demarest M.S."/>
            <person name="Detter J.C."/>
            <person name="Glavina T."/>
            <person name="Goodstein D."/>
            <person name="Hadi M.Z."/>
            <person name="Hellsten U."/>
            <person name="Hildebrand M."/>
            <person name="Jenkins B.D."/>
            <person name="Jurka J."/>
            <person name="Kapitonov V.V."/>
            <person name="Kroger N."/>
            <person name="Lau W.W."/>
            <person name="Lane T.W."/>
            <person name="Larimer F.W."/>
            <person name="Lippmeier J.C."/>
            <person name="Lucas S."/>
            <person name="Medina M."/>
            <person name="Montsant A."/>
            <person name="Obornik M."/>
            <person name="Parker M.S."/>
            <person name="Palenik B."/>
            <person name="Pazour G.J."/>
            <person name="Richardson P.M."/>
            <person name="Rynearson T.A."/>
            <person name="Saito M.A."/>
            <person name="Schwartz D.C."/>
            <person name="Thamatrakoln K."/>
            <person name="Valentin K."/>
            <person name="Vardi A."/>
            <person name="Wilkerson F.P."/>
            <person name="Rokhsar D.S."/>
        </authorList>
    </citation>
    <scope>NUCLEOTIDE SEQUENCE [LARGE SCALE GENOMIC DNA]</scope>
    <source>
        <strain evidence="2 3">CCMP1335</strain>
    </source>
</reference>
<keyword evidence="3" id="KW-1185">Reference proteome</keyword>
<dbReference type="InParanoid" id="B8CA85"/>
<dbReference type="RefSeq" id="XP_002293176.1">
    <property type="nucleotide sequence ID" value="XM_002293140.1"/>
</dbReference>
<reference evidence="2 3" key="2">
    <citation type="journal article" date="2008" name="Nature">
        <title>The Phaeodactylum genome reveals the evolutionary history of diatom genomes.</title>
        <authorList>
            <person name="Bowler C."/>
            <person name="Allen A.E."/>
            <person name="Badger J.H."/>
            <person name="Grimwood J."/>
            <person name="Jabbari K."/>
            <person name="Kuo A."/>
            <person name="Maheswari U."/>
            <person name="Martens C."/>
            <person name="Maumus F."/>
            <person name="Otillar R.P."/>
            <person name="Rayko E."/>
            <person name="Salamov A."/>
            <person name="Vandepoele K."/>
            <person name="Beszteri B."/>
            <person name="Gruber A."/>
            <person name="Heijde M."/>
            <person name="Katinka M."/>
            <person name="Mock T."/>
            <person name="Valentin K."/>
            <person name="Verret F."/>
            <person name="Berges J.A."/>
            <person name="Brownlee C."/>
            <person name="Cadoret J.P."/>
            <person name="Chiovitti A."/>
            <person name="Choi C.J."/>
            <person name="Coesel S."/>
            <person name="De Martino A."/>
            <person name="Detter J.C."/>
            <person name="Durkin C."/>
            <person name="Falciatore A."/>
            <person name="Fournet J."/>
            <person name="Haruta M."/>
            <person name="Huysman M.J."/>
            <person name="Jenkins B.D."/>
            <person name="Jiroutova K."/>
            <person name="Jorgensen R.E."/>
            <person name="Joubert Y."/>
            <person name="Kaplan A."/>
            <person name="Kroger N."/>
            <person name="Kroth P.G."/>
            <person name="La Roche J."/>
            <person name="Lindquist E."/>
            <person name="Lommer M."/>
            <person name="Martin-Jezequel V."/>
            <person name="Lopez P.J."/>
            <person name="Lucas S."/>
            <person name="Mangogna M."/>
            <person name="McGinnis K."/>
            <person name="Medlin L.K."/>
            <person name="Montsant A."/>
            <person name="Oudot-Le Secq M.P."/>
            <person name="Napoli C."/>
            <person name="Obornik M."/>
            <person name="Parker M.S."/>
            <person name="Petit J.L."/>
            <person name="Porcel B.M."/>
            <person name="Poulsen N."/>
            <person name="Robison M."/>
            <person name="Rychlewski L."/>
            <person name="Rynearson T.A."/>
            <person name="Schmutz J."/>
            <person name="Shapiro H."/>
            <person name="Siaut M."/>
            <person name="Stanley M."/>
            <person name="Sussman M.R."/>
            <person name="Taylor A.R."/>
            <person name="Vardi A."/>
            <person name="von Dassow P."/>
            <person name="Vyverman W."/>
            <person name="Willis A."/>
            <person name="Wyrwicz L.S."/>
            <person name="Rokhsar D.S."/>
            <person name="Weissenbach J."/>
            <person name="Armbrust E.V."/>
            <person name="Green B.R."/>
            <person name="Van de Peer Y."/>
            <person name="Grigoriev I.V."/>
        </authorList>
    </citation>
    <scope>NUCLEOTIDE SEQUENCE [LARGE SCALE GENOMIC DNA]</scope>
    <source>
        <strain evidence="2 3">CCMP1335</strain>
    </source>
</reference>
<dbReference type="PaxDb" id="35128-Thaps9051"/>
<protein>
    <submittedName>
        <fullName evidence="2">Uncharacterized protein</fullName>
    </submittedName>
</protein>
<dbReference type="AlphaFoldDB" id="B8CA85"/>
<sequence>MCFTFGCYGCAGDDCGRAGPMIRVACPSHTMTSTLIHNSECLSSHGIVLECSHSYCCGDSTDKQFIYCAFCKEAVSQEMFGAFHAHVDEENEVHSCPHATISPTFRALKARKQSSSLNEGAVFGEDTKKFDAMNDQSHPSKKVVAAAATANLKDLVQEESVPSTEDITSQYFHFQYNLALMTKNYEEAVFRNDNDKRKADVMDDQPLPPKKVVAAAAAANLKDLVQEESVPSTEDTTSQYFHFQYNLALMTKNYEEAGFRNDNDKRKADVMDDQPLPSKKVAAVNLYDLVQNFAYPAAIPSSATAQPPPSNFDMEMKVFLEDLDLLSTSAAADESGGEGADEGRANNPDPPIDNEGADDEMEEAFIEVDGYEQRPFLGFGQLPRQEEGAIHPEFLEMANYLVHAPVQFVGAGGVFNLIDDDLSADTSE</sequence>
<organism evidence="2 3">
    <name type="scientific">Thalassiosira pseudonana</name>
    <name type="common">Marine diatom</name>
    <name type="synonym">Cyclotella nana</name>
    <dbReference type="NCBI Taxonomy" id="35128"/>
    <lineage>
        <taxon>Eukaryota</taxon>
        <taxon>Sar</taxon>
        <taxon>Stramenopiles</taxon>
        <taxon>Ochrophyta</taxon>
        <taxon>Bacillariophyta</taxon>
        <taxon>Coscinodiscophyceae</taxon>
        <taxon>Thalassiosirophycidae</taxon>
        <taxon>Thalassiosirales</taxon>
        <taxon>Thalassiosiraceae</taxon>
        <taxon>Thalassiosira</taxon>
    </lineage>
</organism>
<name>B8CA85_THAPS</name>
<proteinExistence type="predicted"/>
<gene>
    <name evidence="2" type="ORF">THAPSDRAFT_9051</name>
</gene>
<feature type="region of interest" description="Disordered" evidence="1">
    <location>
        <begin position="330"/>
        <end position="357"/>
    </location>
</feature>
<evidence type="ECO:0000256" key="1">
    <source>
        <dbReference type="SAM" id="MobiDB-lite"/>
    </source>
</evidence>
<evidence type="ECO:0000313" key="2">
    <source>
        <dbReference type="EMBL" id="EED89637.1"/>
    </source>
</evidence>